<proteinExistence type="predicted"/>
<feature type="compositionally biased region" description="Basic and acidic residues" evidence="7">
    <location>
        <begin position="89"/>
        <end position="98"/>
    </location>
</feature>
<evidence type="ECO:0000256" key="4">
    <source>
        <dbReference type="ARBA" id="ARBA00022801"/>
    </source>
</evidence>
<reference evidence="8" key="1">
    <citation type="journal article" date="2023" name="Front. Mar. Sci.">
        <title>A new Merluccius polli reference genome to investigate the effects of global change in West African waters.</title>
        <authorList>
            <person name="Mateo J.L."/>
            <person name="Blanco-Fernandez C."/>
            <person name="Garcia-Vazquez E."/>
            <person name="Machado-Schiaffino G."/>
        </authorList>
    </citation>
    <scope>NUCLEOTIDE SEQUENCE</scope>
    <source>
        <strain evidence="8">C29</strain>
        <tissue evidence="8">Fin</tissue>
    </source>
</reference>
<accession>A0AA47PBR1</accession>
<evidence type="ECO:0000313" key="8">
    <source>
        <dbReference type="EMBL" id="KAK0153622.1"/>
    </source>
</evidence>
<dbReference type="GO" id="GO:0019901">
    <property type="term" value="F:protein kinase binding"/>
    <property type="evidence" value="ECO:0007669"/>
    <property type="project" value="TreeGrafter"/>
</dbReference>
<dbReference type="SUPFAM" id="SSF52799">
    <property type="entry name" value="(Phosphotyrosine protein) phosphatases II"/>
    <property type="match status" value="1"/>
</dbReference>
<keyword evidence="4" id="KW-0378">Hydrolase</keyword>
<evidence type="ECO:0000256" key="1">
    <source>
        <dbReference type="ARBA" id="ARBA00004308"/>
    </source>
</evidence>
<protein>
    <recommendedName>
        <fullName evidence="2">protein-tyrosine-phosphatase</fullName>
        <ecNumber evidence="2">3.1.3.48</ecNumber>
    </recommendedName>
</protein>
<dbReference type="GO" id="GO:1903898">
    <property type="term" value="P:negative regulation of PERK-mediated unfolded protein response"/>
    <property type="evidence" value="ECO:0007669"/>
    <property type="project" value="TreeGrafter"/>
</dbReference>
<dbReference type="Gene3D" id="3.90.190.10">
    <property type="entry name" value="Protein tyrosine phosphatase superfamily"/>
    <property type="match status" value="1"/>
</dbReference>
<keyword evidence="9" id="KW-1185">Reference proteome</keyword>
<name>A0AA47PBR1_MERPO</name>
<organism evidence="8 9">
    <name type="scientific">Merluccius polli</name>
    <name type="common">Benguela hake</name>
    <name type="synonym">Merluccius cadenati</name>
    <dbReference type="NCBI Taxonomy" id="89951"/>
    <lineage>
        <taxon>Eukaryota</taxon>
        <taxon>Metazoa</taxon>
        <taxon>Chordata</taxon>
        <taxon>Craniata</taxon>
        <taxon>Vertebrata</taxon>
        <taxon>Euteleostomi</taxon>
        <taxon>Actinopterygii</taxon>
        <taxon>Neopterygii</taxon>
        <taxon>Teleostei</taxon>
        <taxon>Neoteleostei</taxon>
        <taxon>Acanthomorphata</taxon>
        <taxon>Zeiogadaria</taxon>
        <taxon>Gadariae</taxon>
        <taxon>Gadiformes</taxon>
        <taxon>Gadoidei</taxon>
        <taxon>Merlucciidae</taxon>
        <taxon>Merluccius</taxon>
    </lineage>
</organism>
<dbReference type="PANTHER" id="PTHR46047:SF2">
    <property type="entry name" value="TYROSINE-PROTEIN PHOSPHATASE NON-RECEPTOR TYPE 1"/>
    <property type="match status" value="1"/>
</dbReference>
<feature type="compositionally biased region" description="Low complexity" evidence="7">
    <location>
        <begin position="176"/>
        <end position="191"/>
    </location>
</feature>
<dbReference type="GO" id="GO:0004726">
    <property type="term" value="F:non-membrane spanning protein tyrosine phosphatase activity"/>
    <property type="evidence" value="ECO:0007669"/>
    <property type="project" value="TreeGrafter"/>
</dbReference>
<evidence type="ECO:0000256" key="3">
    <source>
        <dbReference type="ARBA" id="ARBA00022553"/>
    </source>
</evidence>
<keyword evidence="5" id="KW-0904">Protein phosphatase</keyword>
<dbReference type="GO" id="GO:0005769">
    <property type="term" value="C:early endosome"/>
    <property type="evidence" value="ECO:0007669"/>
    <property type="project" value="TreeGrafter"/>
</dbReference>
<dbReference type="AlphaFoldDB" id="A0AA47PBR1"/>
<keyword evidence="3" id="KW-0597">Phosphoprotein</keyword>
<dbReference type="GO" id="GO:0070373">
    <property type="term" value="P:negative regulation of ERK1 and ERK2 cascade"/>
    <property type="evidence" value="ECO:0007669"/>
    <property type="project" value="TreeGrafter"/>
</dbReference>
<dbReference type="InterPro" id="IPR029021">
    <property type="entry name" value="Prot-tyrosine_phosphatase-like"/>
</dbReference>
<dbReference type="EC" id="3.1.3.48" evidence="2"/>
<feature type="region of interest" description="Disordered" evidence="7">
    <location>
        <begin position="66"/>
        <end position="102"/>
    </location>
</feature>
<comment type="caution">
    <text evidence="8">The sequence shown here is derived from an EMBL/GenBank/DDBJ whole genome shotgun (WGS) entry which is preliminary data.</text>
</comment>
<sequence>MSVRKDPSSVRIRDVLLEMRRCRMGLIQTADQLRFSYLAVIEGAKCIMGDAAPQASLSLLGESWNELSNEDEDYPEFTPPPPPPPPPPRPDKDSHHDTILPPSSAEYNEIITQSVCSLGSQPDSELRRRNVGDPQPPTETAAPPEGGVVETQEEHVSRDAAPPRPEHPAENPETPVAAAAAAVGADPDPGAKSPGSWSPVVVNVCLCTAFALSAYVCYRACYH</sequence>
<feature type="region of interest" description="Disordered" evidence="7">
    <location>
        <begin position="118"/>
        <end position="195"/>
    </location>
</feature>
<dbReference type="GO" id="GO:0005783">
    <property type="term" value="C:endoplasmic reticulum"/>
    <property type="evidence" value="ECO:0007669"/>
    <property type="project" value="TreeGrafter"/>
</dbReference>
<keyword evidence="6" id="KW-0472">Membrane</keyword>
<dbReference type="InterPro" id="IPR051985">
    <property type="entry name" value="NR_tyrosine_phosphatase"/>
</dbReference>
<evidence type="ECO:0000256" key="6">
    <source>
        <dbReference type="ARBA" id="ARBA00023136"/>
    </source>
</evidence>
<feature type="compositionally biased region" description="Low complexity" evidence="7">
    <location>
        <begin position="138"/>
        <end position="147"/>
    </location>
</feature>
<evidence type="ECO:0000256" key="5">
    <source>
        <dbReference type="ARBA" id="ARBA00022912"/>
    </source>
</evidence>
<dbReference type="PANTHER" id="PTHR46047">
    <property type="entry name" value="TYROSINE-PROTEIN PHOSPHATASE NON-RECEPTOR TYPE 61F"/>
    <property type="match status" value="1"/>
</dbReference>
<feature type="compositionally biased region" description="Pro residues" evidence="7">
    <location>
        <begin position="77"/>
        <end position="88"/>
    </location>
</feature>
<comment type="subcellular location">
    <subcellularLocation>
        <location evidence="1">Endomembrane system</location>
    </subcellularLocation>
</comment>
<dbReference type="EMBL" id="JAOPHQ010000670">
    <property type="protein sequence ID" value="KAK0153622.1"/>
    <property type="molecule type" value="Genomic_DNA"/>
</dbReference>
<evidence type="ECO:0000256" key="2">
    <source>
        <dbReference type="ARBA" id="ARBA00013064"/>
    </source>
</evidence>
<evidence type="ECO:0000256" key="7">
    <source>
        <dbReference type="SAM" id="MobiDB-lite"/>
    </source>
</evidence>
<gene>
    <name evidence="8" type="primary">Ptpn1</name>
    <name evidence="8" type="ORF">N1851_004588</name>
</gene>
<dbReference type="Proteomes" id="UP001174136">
    <property type="component" value="Unassembled WGS sequence"/>
</dbReference>
<evidence type="ECO:0000313" key="9">
    <source>
        <dbReference type="Proteomes" id="UP001174136"/>
    </source>
</evidence>